<feature type="compositionally biased region" description="Low complexity" evidence="3">
    <location>
        <begin position="1972"/>
        <end position="1990"/>
    </location>
</feature>
<dbReference type="GO" id="GO:0007265">
    <property type="term" value="P:Ras protein signal transduction"/>
    <property type="evidence" value="ECO:0007669"/>
    <property type="project" value="TreeGrafter"/>
</dbReference>
<feature type="region of interest" description="Disordered" evidence="3">
    <location>
        <begin position="1063"/>
        <end position="1165"/>
    </location>
</feature>
<feature type="compositionally biased region" description="Low complexity" evidence="3">
    <location>
        <begin position="356"/>
        <end position="369"/>
    </location>
</feature>
<feature type="compositionally biased region" description="Low complexity" evidence="3">
    <location>
        <begin position="1420"/>
        <end position="1439"/>
    </location>
</feature>
<feature type="compositionally biased region" description="Polar residues" evidence="3">
    <location>
        <begin position="656"/>
        <end position="666"/>
    </location>
</feature>
<feature type="compositionally biased region" description="Basic and acidic residues" evidence="3">
    <location>
        <begin position="1398"/>
        <end position="1409"/>
    </location>
</feature>
<dbReference type="EMBL" id="JAAAJB010000016">
    <property type="protein sequence ID" value="KAG0269886.1"/>
    <property type="molecule type" value="Genomic_DNA"/>
</dbReference>
<feature type="compositionally biased region" description="Gly residues" evidence="3">
    <location>
        <begin position="910"/>
        <end position="923"/>
    </location>
</feature>
<dbReference type="InterPro" id="IPR001895">
    <property type="entry name" value="RASGEF_cat_dom"/>
</dbReference>
<feature type="compositionally biased region" description="Low complexity" evidence="3">
    <location>
        <begin position="1021"/>
        <end position="1034"/>
    </location>
</feature>
<accession>A0A9P6QLS1</accession>
<keyword evidence="7" id="KW-1185">Reference proteome</keyword>
<dbReference type="InterPro" id="IPR000651">
    <property type="entry name" value="Ras-like_Gua-exchang_fac_N"/>
</dbReference>
<reference evidence="6" key="1">
    <citation type="journal article" date="2020" name="Fungal Divers.">
        <title>Resolving the Mortierellaceae phylogeny through synthesis of multi-gene phylogenetics and phylogenomics.</title>
        <authorList>
            <person name="Vandepol N."/>
            <person name="Liber J."/>
            <person name="Desiro A."/>
            <person name="Na H."/>
            <person name="Kennedy M."/>
            <person name="Barry K."/>
            <person name="Grigoriev I.V."/>
            <person name="Miller A.N."/>
            <person name="O'Donnell K."/>
            <person name="Stajich J.E."/>
            <person name="Bonito G."/>
        </authorList>
    </citation>
    <scope>NUCLEOTIDE SEQUENCE</scope>
    <source>
        <strain evidence="6">BC1065</strain>
    </source>
</reference>
<feature type="compositionally biased region" description="Low complexity" evidence="3">
    <location>
        <begin position="527"/>
        <end position="538"/>
    </location>
</feature>
<dbReference type="Pfam" id="PF00618">
    <property type="entry name" value="RasGEF_N"/>
    <property type="match status" value="1"/>
</dbReference>
<dbReference type="GO" id="GO:0005085">
    <property type="term" value="F:guanyl-nucleotide exchange factor activity"/>
    <property type="evidence" value="ECO:0007669"/>
    <property type="project" value="UniProtKB-KW"/>
</dbReference>
<feature type="compositionally biased region" description="Pro residues" evidence="3">
    <location>
        <begin position="1784"/>
        <end position="1802"/>
    </location>
</feature>
<dbReference type="PROSITE" id="PS50212">
    <property type="entry name" value="RASGEF_NTER"/>
    <property type="match status" value="1"/>
</dbReference>
<organism evidence="6 7">
    <name type="scientific">Actinomortierella ambigua</name>
    <dbReference type="NCBI Taxonomy" id="1343610"/>
    <lineage>
        <taxon>Eukaryota</taxon>
        <taxon>Fungi</taxon>
        <taxon>Fungi incertae sedis</taxon>
        <taxon>Mucoromycota</taxon>
        <taxon>Mortierellomycotina</taxon>
        <taxon>Mortierellomycetes</taxon>
        <taxon>Mortierellales</taxon>
        <taxon>Mortierellaceae</taxon>
        <taxon>Actinomortierella</taxon>
    </lineage>
</organism>
<feature type="compositionally biased region" description="Polar residues" evidence="3">
    <location>
        <begin position="423"/>
        <end position="435"/>
    </location>
</feature>
<evidence type="ECO:0000259" key="4">
    <source>
        <dbReference type="PROSITE" id="PS50009"/>
    </source>
</evidence>
<feature type="region of interest" description="Disordered" evidence="3">
    <location>
        <begin position="1489"/>
        <end position="1638"/>
    </location>
</feature>
<feature type="compositionally biased region" description="Low complexity" evidence="3">
    <location>
        <begin position="1572"/>
        <end position="1584"/>
    </location>
</feature>
<dbReference type="PANTHER" id="PTHR23113">
    <property type="entry name" value="GUANINE NUCLEOTIDE EXCHANGE FACTOR"/>
    <property type="match status" value="1"/>
</dbReference>
<evidence type="ECO:0000313" key="6">
    <source>
        <dbReference type="EMBL" id="KAG0269886.1"/>
    </source>
</evidence>
<feature type="compositionally biased region" description="Low complexity" evidence="3">
    <location>
        <begin position="804"/>
        <end position="815"/>
    </location>
</feature>
<feature type="compositionally biased region" description="Polar residues" evidence="3">
    <location>
        <begin position="1307"/>
        <end position="1323"/>
    </location>
</feature>
<feature type="region of interest" description="Disordered" evidence="3">
    <location>
        <begin position="1781"/>
        <end position="1822"/>
    </location>
</feature>
<evidence type="ECO:0008006" key="8">
    <source>
        <dbReference type="Google" id="ProtNLM"/>
    </source>
</evidence>
<feature type="compositionally biased region" description="Basic residues" evidence="3">
    <location>
        <begin position="711"/>
        <end position="721"/>
    </location>
</feature>
<feature type="compositionally biased region" description="Polar residues" evidence="3">
    <location>
        <begin position="448"/>
        <end position="459"/>
    </location>
</feature>
<dbReference type="Gene3D" id="1.20.870.10">
    <property type="entry name" value="Son of sevenless (SoS) protein Chain: S domain 1"/>
    <property type="match status" value="1"/>
</dbReference>
<feature type="compositionally biased region" description="Acidic residues" evidence="3">
    <location>
        <begin position="559"/>
        <end position="572"/>
    </location>
</feature>
<proteinExistence type="predicted"/>
<feature type="compositionally biased region" description="Polar residues" evidence="3">
    <location>
        <begin position="1617"/>
        <end position="1632"/>
    </location>
</feature>
<dbReference type="SMART" id="SM00229">
    <property type="entry name" value="RasGEFN"/>
    <property type="match status" value="1"/>
</dbReference>
<evidence type="ECO:0000313" key="7">
    <source>
        <dbReference type="Proteomes" id="UP000807716"/>
    </source>
</evidence>
<evidence type="ECO:0000256" key="3">
    <source>
        <dbReference type="SAM" id="MobiDB-lite"/>
    </source>
</evidence>
<feature type="region of interest" description="Disordered" evidence="3">
    <location>
        <begin position="698"/>
        <end position="725"/>
    </location>
</feature>
<feature type="region of interest" description="Disordered" evidence="3">
    <location>
        <begin position="60"/>
        <end position="121"/>
    </location>
</feature>
<sequence length="2482" mass="266600">MNGIRINMDSNGWHCSVDDSQGAAWDDASLLPPDIVPEYLPDIFDQLLSDENDGYIIWNTTPSEPLTPGPHSASAQTPNYVPVTTTSSASSSSAGMSHPVGSGNSNHDKGSSSNPKRWSVGDQFKSKDFSTAAAAAASTESANRTSGEGQGLSVQIPGSASLRSSENAPPPPTPPPSFSHHKTGFRDTNGALSGGGSSGSTPESTEGRILMAAMVEKLVEKLTSVIDYTFLTDFFLIYRLFIAPVALLKLLILRFHWALLDDTPERQIVRIRTFVTLRHWLLNYFGHDFMTSKELRSTLTTYLNSLPDHPRIAASPRDQRIVKELKKYTQSLKKIHYRNIAQQRLERKSRRALLRQSAAAAATTGQSRSKLSRAERARLTQSMSTTDDLMPTSSHWGVDHQQGSSARRRRSSSKAMKRKMSVQMATSAVLLQSPTHDGAEGGGEFPRSATQSARSSSGINDAASLDRHSRTSEPVTEELSVDFRSSEQEDDDDDDDDEEEEEEEEEGDDSELDDITDDDDDDEIECSSEQSLFMSDSMDSMEESNREERLDRDQRQEESLDEEDGIEYDDEGGNSNHPSTTQLRYQHQHDQGMASTSVDHHGGYYPSSPGATRRLESNGGHDSFSSRSVSYRGTRPGIPNFDGHGQQQQQQQQQQRASNRVSTAWSRTMRIHGHESTASLRDRRAGSMAFTQDLIVPASSLTPGGSSNGGYHHHQHHHHHPGGSSGHLYLLPSAGSQASTMESLRSVEPYMNPPPRAHVHREKKKTWARYMSATVGRLSKMKRALTSGSLSSTNHKNDGGGFGTTSNSSTSSRYRNGGGHDGHGGGGGGGGGGGSLKDSITEPATSSASQARLFKHLQSQYSDHDNDKVTRTHYFLGSCSAIQFGSSSSSSPNQLVRSSATAATGHSRQHGGGGGGGGDGIGSGRQRIHDGSLWSSDEDYSQYEMTHHSHSLRSASSSHRHHPHHGYGSRDMSGYDESSIDREGSSLHSHHSRAWQQQQQQQAITPGLDVSDKYRGDGCSPYEQPQNYPYQSPYYHQDDELETSLAQSVSAPVIVRSDGEVDYQMHGQQQQHQESHGGSEAEEDGDEDEHEDPFRDNCQRRHSLDDPYHPSVELTESGDLVEDVLQPPPPLLLSSRTGLSSHRLRRTTRGRPRDNRRASWRTLSSTNSSMFGALLSEDHRPPGQTVLERMQDPTVGNIDKFVEKLNLGQGFFSPPDSNGNSGIGHPTSTTPATSKQASQFSSRGYHPFQQGPPFNAKSRQPLEEEEEEEEQEPVVQKQPTRRRSSWILDNILMHSLSSKDSTETITNAKVASSAKRNSTPSKLTTATMATTAAAPKSPGNSQTMSRAQKRQTMPLPLLYQHRHRKAFMDVGGSESIDGSTPSLAVDETSSPSSTSRRHSSDTPGSERWRLFPMLGSGWYSQQQQQQQRPSSPSATASSTGLVNKMVPDTAALRPVAPAHAPLTSLQALPEHLTLRQVLSMHPDDLKQESTLVSTTSRQASQPSQATLRSKPLSPSTPTHHHPMPDEQVAQGPPGQYRPPLNNNNNVNNTPSSSTPLKRPTAGQKRSTSQPHLLTQSQLTAQAAANGNGSTPGAAAVAAPPPGVRVPSRHSHHPSMPIQGSSGSWYHQSSPHPHQQGAIPTSVALRREHHLPPHSAPIPTSTPTTIAIPTTTTPTTEHYRHQKYSYQRYDPRVTPVPAGYQHPSQGYPFPLQTPSLPSSPAAVIIPSPLPAGTATTTTTPRAPSSFVLRYRTELIAQQLCLIERELLNNVQWYELVDAGWTRKSSPPPPPPPAPRSAPPPPPLTTASSSSATTTPTPAAGAPRASSALGTFAAAATAASASASASASGLVSSSSSCKSSTRKQKQKQHQQQQQPRRQRVANTMPARSLSSATTATTASSSSNVMPASGGHGNGPVEEDAQAATAKRYSRTRKRSASEGGLVVSGSRGTGTGASAGAGGPSGQGNNSGSGNGGRRMSSTTTPIETTTTTTTTTMMTPTTTATVGMTLSIAPIRSRRHPKNASEESQGIKALIDRFNLTCQWVTTEILSTRDLSERARVVEKFIRIAQTCYNHSNFSSLIQLILGLQSHNVSRLTKTWARVRPKEILMMQDLIEFTSPFNNWKHLRDAMKNIADEWGGSGATPPTPTPASGGAGGGRSTSSVGGGGGGVGPSDDGPASSSHGQDGRRTKSHRGFFGMKTGGGGSGHEANKASPMVDPLATAPASQDKGGEERRVKQGGCIPFLGLYLSDLVYNTELPSYVEPRGPPVQLAMRKPLPAVPRRPSSSVAVTIGGTGCGDQTSSSDVVLVGGGGGSGGITNTTTTVNTAANLPTPLNSPLSKSPPNTAPIQTWAGAAVTASVAVAASVATAAAATTEGDEAMTTMGEYAKAAKTTTSPSTSTSTSTSTTPPPPPPPRPPKLINFHKHRTTATIIKRVLTFRTIAARYPFRQEPEVYAQLLAIRGMDATEMEHASYLCEERVSDAGRTV</sequence>
<feature type="region of interest" description="Disordered" evidence="3">
    <location>
        <begin position="885"/>
        <end position="932"/>
    </location>
</feature>
<feature type="region of interest" description="Disordered" evidence="3">
    <location>
        <begin position="2385"/>
        <end position="2417"/>
    </location>
</feature>
<feature type="compositionally biased region" description="Low complexity" evidence="3">
    <location>
        <begin position="2168"/>
        <end position="2177"/>
    </location>
</feature>
<feature type="compositionally biased region" description="Low complexity" evidence="3">
    <location>
        <begin position="1132"/>
        <end position="1141"/>
    </location>
</feature>
<feature type="compositionally biased region" description="Polar residues" evidence="3">
    <location>
        <begin position="574"/>
        <end position="585"/>
    </location>
</feature>
<dbReference type="InterPro" id="IPR036964">
    <property type="entry name" value="RASGEF_cat_dom_sf"/>
</dbReference>
<dbReference type="CDD" id="cd06224">
    <property type="entry name" value="REM"/>
    <property type="match status" value="1"/>
</dbReference>
<feature type="compositionally biased region" description="Basic and acidic residues" evidence="3">
    <location>
        <begin position="543"/>
        <end position="558"/>
    </location>
</feature>
<evidence type="ECO:0000256" key="1">
    <source>
        <dbReference type="ARBA" id="ARBA00022658"/>
    </source>
</evidence>
<dbReference type="PROSITE" id="PS50009">
    <property type="entry name" value="RASGEF_CAT"/>
    <property type="match status" value="1"/>
</dbReference>
<feature type="compositionally biased region" description="Low complexity" evidence="3">
    <location>
        <begin position="1803"/>
        <end position="1822"/>
    </location>
</feature>
<dbReference type="Proteomes" id="UP000807716">
    <property type="component" value="Unassembled WGS sequence"/>
</dbReference>
<feature type="region of interest" description="Disordered" evidence="3">
    <location>
        <begin position="356"/>
        <end position="667"/>
    </location>
</feature>
<comment type="caution">
    <text evidence="6">The sequence shown here is derived from an EMBL/GenBank/DDBJ whole genome shotgun (WGS) entry which is preliminary data.</text>
</comment>
<feature type="region of interest" description="Disordered" evidence="3">
    <location>
        <begin position="784"/>
        <end position="849"/>
    </location>
</feature>
<feature type="compositionally biased region" description="Gly residues" evidence="3">
    <location>
        <begin position="2148"/>
        <end position="2167"/>
    </location>
</feature>
<feature type="compositionally biased region" description="Low complexity" evidence="3">
    <location>
        <begin position="1324"/>
        <end position="1334"/>
    </location>
</feature>
<feature type="compositionally biased region" description="Acidic residues" evidence="3">
    <location>
        <begin position="488"/>
        <end position="526"/>
    </location>
</feature>
<feature type="compositionally biased region" description="Gly residues" evidence="3">
    <location>
        <begin position="1945"/>
        <end position="1971"/>
    </location>
</feature>
<feature type="compositionally biased region" description="Acidic residues" evidence="3">
    <location>
        <begin position="1263"/>
        <end position="1272"/>
    </location>
</feature>
<feature type="compositionally biased region" description="Low complexity" evidence="3">
    <location>
        <begin position="1656"/>
        <end position="1675"/>
    </location>
</feature>
<dbReference type="OrthoDB" id="10254377at2759"/>
<feature type="region of interest" description="Disordered" evidence="3">
    <location>
        <begin position="1307"/>
        <end position="1356"/>
    </location>
</feature>
<dbReference type="GO" id="GO:0005886">
    <property type="term" value="C:plasma membrane"/>
    <property type="evidence" value="ECO:0007669"/>
    <property type="project" value="TreeGrafter"/>
</dbReference>
<evidence type="ECO:0000256" key="2">
    <source>
        <dbReference type="PROSITE-ProRule" id="PRU00168"/>
    </source>
</evidence>
<feature type="region of interest" description="Disordered" evidence="3">
    <location>
        <begin position="1847"/>
        <end position="1990"/>
    </location>
</feature>
<feature type="region of interest" description="Disordered" evidence="3">
    <location>
        <begin position="1209"/>
        <end position="1281"/>
    </location>
</feature>
<feature type="compositionally biased region" description="Low complexity" evidence="3">
    <location>
        <begin position="84"/>
        <end position="94"/>
    </location>
</feature>
<gene>
    <name evidence="6" type="ORF">DFQ27_001730</name>
</gene>
<feature type="compositionally biased region" description="Polar residues" evidence="3">
    <location>
        <begin position="143"/>
        <end position="167"/>
    </location>
</feature>
<dbReference type="InterPro" id="IPR023578">
    <property type="entry name" value="Ras_GEF_dom_sf"/>
</dbReference>
<feature type="domain" description="N-terminal Ras-GEF" evidence="5">
    <location>
        <begin position="206"/>
        <end position="326"/>
    </location>
</feature>
<dbReference type="PANTHER" id="PTHR23113:SF363">
    <property type="entry name" value="PROTEIN SON OF SEVENLESS"/>
    <property type="match status" value="1"/>
</dbReference>
<dbReference type="Pfam" id="PF00617">
    <property type="entry name" value="RasGEF"/>
    <property type="match status" value="1"/>
</dbReference>
<feature type="compositionally biased region" description="Polar residues" evidence="3">
    <location>
        <begin position="379"/>
        <end position="395"/>
    </location>
</feature>
<feature type="domain" description="Ras-GEF" evidence="4">
    <location>
        <begin position="1988"/>
        <end position="2327"/>
    </location>
</feature>
<feature type="compositionally biased region" description="Polar residues" evidence="3">
    <location>
        <begin position="1215"/>
        <end position="1242"/>
    </location>
</feature>
<protein>
    <recommendedName>
        <fullName evidence="8">N-terminal Ras-GEF domain-containing protein</fullName>
    </recommendedName>
</protein>
<feature type="compositionally biased region" description="Low complexity" evidence="3">
    <location>
        <begin position="646"/>
        <end position="655"/>
    </location>
</feature>
<feature type="compositionally biased region" description="Acidic residues" evidence="3">
    <location>
        <begin position="1080"/>
        <end position="1091"/>
    </location>
</feature>
<feature type="compositionally biased region" description="Basic residues" evidence="3">
    <location>
        <begin position="406"/>
        <end position="420"/>
    </location>
</feature>
<name>A0A9P6QLS1_9FUNG</name>
<evidence type="ECO:0000259" key="5">
    <source>
        <dbReference type="PROSITE" id="PS50212"/>
    </source>
</evidence>
<feature type="region of interest" description="Disordered" evidence="3">
    <location>
        <begin position="2131"/>
        <end position="2230"/>
    </location>
</feature>
<feature type="compositionally biased region" description="Low complexity" evidence="3">
    <location>
        <begin position="1538"/>
        <end position="1556"/>
    </location>
</feature>
<feature type="region of interest" description="Disordered" evidence="3">
    <location>
        <begin position="1371"/>
        <end position="1439"/>
    </location>
</feature>
<feature type="compositionally biased region" description="Gly residues" evidence="3">
    <location>
        <begin position="824"/>
        <end position="835"/>
    </location>
</feature>
<feature type="compositionally biased region" description="Low complexity" evidence="3">
    <location>
        <begin position="2388"/>
        <end position="2402"/>
    </location>
</feature>
<feature type="compositionally biased region" description="Pro residues" evidence="3">
    <location>
        <begin position="2403"/>
        <end position="2413"/>
    </location>
</feature>
<feature type="region of interest" description="Disordered" evidence="3">
    <location>
        <begin position="1650"/>
        <end position="1681"/>
    </location>
</feature>
<feature type="compositionally biased region" description="Low complexity" evidence="3">
    <location>
        <begin position="1884"/>
        <end position="1900"/>
    </location>
</feature>
<feature type="compositionally biased region" description="Basic residues" evidence="3">
    <location>
        <begin position="958"/>
        <end position="967"/>
    </location>
</feature>
<feature type="compositionally biased region" description="Basic and acidic residues" evidence="3">
    <location>
        <begin position="1092"/>
        <end position="1108"/>
    </location>
</feature>
<dbReference type="InterPro" id="IPR008937">
    <property type="entry name" value="Ras-like_GEF"/>
</dbReference>
<feature type="compositionally biased region" description="Low complexity" evidence="3">
    <location>
        <begin position="885"/>
        <end position="899"/>
    </location>
</feature>
<feature type="region of interest" description="Disordered" evidence="3">
    <location>
        <begin position="139"/>
        <end position="204"/>
    </location>
</feature>
<feature type="compositionally biased region" description="Polar residues" evidence="3">
    <location>
        <begin position="1489"/>
        <end position="1507"/>
    </location>
</feature>
<dbReference type="SUPFAM" id="SSF48366">
    <property type="entry name" value="Ras GEF"/>
    <property type="match status" value="2"/>
</dbReference>
<feature type="compositionally biased region" description="Pro residues" evidence="3">
    <location>
        <begin position="168"/>
        <end position="177"/>
    </location>
</feature>
<feature type="compositionally biased region" description="Polar residues" evidence="3">
    <location>
        <begin position="73"/>
        <end position="83"/>
    </location>
</feature>
<dbReference type="Gene3D" id="1.10.840.10">
    <property type="entry name" value="Ras guanine-nucleotide exchange factors catalytic domain"/>
    <property type="match status" value="2"/>
</dbReference>
<feature type="region of interest" description="Disordered" evidence="3">
    <location>
        <begin position="945"/>
        <end position="1034"/>
    </location>
</feature>
<dbReference type="SMART" id="SM00147">
    <property type="entry name" value="RasGEF"/>
    <property type="match status" value="1"/>
</dbReference>
<keyword evidence="1 2" id="KW-0344">Guanine-nucleotide releasing factor</keyword>